<dbReference type="Proteomes" id="UP001303889">
    <property type="component" value="Unassembled WGS sequence"/>
</dbReference>
<keyword evidence="1" id="KW-0677">Repeat</keyword>
<evidence type="ECO:0000313" key="4">
    <source>
        <dbReference type="EMBL" id="KAK3905974.1"/>
    </source>
</evidence>
<accession>A0AAN6RX30</accession>
<dbReference type="PANTHER" id="PTHR10039">
    <property type="entry name" value="AMELOGENIN"/>
    <property type="match status" value="1"/>
</dbReference>
<dbReference type="Gene3D" id="3.40.50.300">
    <property type="entry name" value="P-loop containing nucleotide triphosphate hydrolases"/>
    <property type="match status" value="1"/>
</dbReference>
<feature type="compositionally biased region" description="Low complexity" evidence="2">
    <location>
        <begin position="789"/>
        <end position="831"/>
    </location>
</feature>
<comment type="caution">
    <text evidence="4">The sequence shown here is derived from an EMBL/GenBank/DDBJ whole genome shotgun (WGS) entry which is preliminary data.</text>
</comment>
<protein>
    <recommendedName>
        <fullName evidence="3">Nephrocystin 3-like N-terminal domain-containing protein</fullName>
    </recommendedName>
</protein>
<dbReference type="PANTHER" id="PTHR10039:SF16">
    <property type="entry name" value="GPI INOSITOL-DEACYLASE"/>
    <property type="match status" value="1"/>
</dbReference>
<gene>
    <name evidence="4" type="ORF">C8A05DRAFT_30211</name>
</gene>
<organism evidence="4 5">
    <name type="scientific">Staphylotrichum tortipilum</name>
    <dbReference type="NCBI Taxonomy" id="2831512"/>
    <lineage>
        <taxon>Eukaryota</taxon>
        <taxon>Fungi</taxon>
        <taxon>Dikarya</taxon>
        <taxon>Ascomycota</taxon>
        <taxon>Pezizomycotina</taxon>
        <taxon>Sordariomycetes</taxon>
        <taxon>Sordariomycetidae</taxon>
        <taxon>Sordariales</taxon>
        <taxon>Chaetomiaceae</taxon>
        <taxon>Staphylotrichum</taxon>
    </lineage>
</organism>
<dbReference type="EMBL" id="MU855340">
    <property type="protein sequence ID" value="KAK3905974.1"/>
    <property type="molecule type" value="Genomic_DNA"/>
</dbReference>
<evidence type="ECO:0000256" key="2">
    <source>
        <dbReference type="SAM" id="MobiDB-lite"/>
    </source>
</evidence>
<feature type="compositionally biased region" description="Polar residues" evidence="2">
    <location>
        <begin position="844"/>
        <end position="880"/>
    </location>
</feature>
<evidence type="ECO:0000259" key="3">
    <source>
        <dbReference type="Pfam" id="PF24883"/>
    </source>
</evidence>
<reference evidence="4" key="2">
    <citation type="submission" date="2023-05" db="EMBL/GenBank/DDBJ databases">
        <authorList>
            <consortium name="Lawrence Berkeley National Laboratory"/>
            <person name="Steindorff A."/>
            <person name="Hensen N."/>
            <person name="Bonometti L."/>
            <person name="Westerberg I."/>
            <person name="Brannstrom I.O."/>
            <person name="Guillou S."/>
            <person name="Cros-Aarteil S."/>
            <person name="Calhoun S."/>
            <person name="Haridas S."/>
            <person name="Kuo A."/>
            <person name="Mondo S."/>
            <person name="Pangilinan J."/>
            <person name="Riley R."/>
            <person name="Labutti K."/>
            <person name="Andreopoulos B."/>
            <person name="Lipzen A."/>
            <person name="Chen C."/>
            <person name="Yanf M."/>
            <person name="Daum C."/>
            <person name="Ng V."/>
            <person name="Clum A."/>
            <person name="Ohm R."/>
            <person name="Martin F."/>
            <person name="Silar P."/>
            <person name="Natvig D."/>
            <person name="Lalanne C."/>
            <person name="Gautier V."/>
            <person name="Ament-Velasquez S.L."/>
            <person name="Kruys A."/>
            <person name="Hutchinson M.I."/>
            <person name="Powell A.J."/>
            <person name="Barry K."/>
            <person name="Miller A.N."/>
            <person name="Grigoriev I.V."/>
            <person name="Debuchy R."/>
            <person name="Gladieux P."/>
            <person name="Thoren M.H."/>
            <person name="Johannesson H."/>
        </authorList>
    </citation>
    <scope>NUCLEOTIDE SEQUENCE</scope>
    <source>
        <strain evidence="4">CBS 103.79</strain>
    </source>
</reference>
<reference evidence="4" key="1">
    <citation type="journal article" date="2023" name="Mol. Phylogenet. Evol.">
        <title>Genome-scale phylogeny and comparative genomics of the fungal order Sordariales.</title>
        <authorList>
            <person name="Hensen N."/>
            <person name="Bonometti L."/>
            <person name="Westerberg I."/>
            <person name="Brannstrom I.O."/>
            <person name="Guillou S."/>
            <person name="Cros-Aarteil S."/>
            <person name="Calhoun S."/>
            <person name="Haridas S."/>
            <person name="Kuo A."/>
            <person name="Mondo S."/>
            <person name="Pangilinan J."/>
            <person name="Riley R."/>
            <person name="LaButti K."/>
            <person name="Andreopoulos B."/>
            <person name="Lipzen A."/>
            <person name="Chen C."/>
            <person name="Yan M."/>
            <person name="Daum C."/>
            <person name="Ng V."/>
            <person name="Clum A."/>
            <person name="Steindorff A."/>
            <person name="Ohm R.A."/>
            <person name="Martin F."/>
            <person name="Silar P."/>
            <person name="Natvig D.O."/>
            <person name="Lalanne C."/>
            <person name="Gautier V."/>
            <person name="Ament-Velasquez S.L."/>
            <person name="Kruys A."/>
            <person name="Hutchinson M.I."/>
            <person name="Powell A.J."/>
            <person name="Barry K."/>
            <person name="Miller A.N."/>
            <person name="Grigoriev I.V."/>
            <person name="Debuchy R."/>
            <person name="Gladieux P."/>
            <person name="Hiltunen Thoren M."/>
            <person name="Johannesson H."/>
        </authorList>
    </citation>
    <scope>NUCLEOTIDE SEQUENCE</scope>
    <source>
        <strain evidence="4">CBS 103.79</strain>
    </source>
</reference>
<feature type="compositionally biased region" description="Polar residues" evidence="2">
    <location>
        <begin position="887"/>
        <end position="905"/>
    </location>
</feature>
<proteinExistence type="predicted"/>
<feature type="region of interest" description="Disordered" evidence="2">
    <location>
        <begin position="786"/>
        <end position="905"/>
    </location>
</feature>
<name>A0AAN6RX30_9PEZI</name>
<dbReference type="SUPFAM" id="SSF52540">
    <property type="entry name" value="P-loop containing nucleoside triphosphate hydrolases"/>
    <property type="match status" value="1"/>
</dbReference>
<feature type="domain" description="Nephrocystin 3-like N-terminal" evidence="3">
    <location>
        <begin position="212"/>
        <end position="378"/>
    </location>
</feature>
<evidence type="ECO:0000313" key="5">
    <source>
        <dbReference type="Proteomes" id="UP001303889"/>
    </source>
</evidence>
<evidence type="ECO:0000256" key="1">
    <source>
        <dbReference type="ARBA" id="ARBA00022737"/>
    </source>
</evidence>
<dbReference type="InterPro" id="IPR056884">
    <property type="entry name" value="NPHP3-like_N"/>
</dbReference>
<keyword evidence="5" id="KW-1185">Reference proteome</keyword>
<dbReference type="Pfam" id="PF24883">
    <property type="entry name" value="NPHP3_N"/>
    <property type="match status" value="1"/>
</dbReference>
<dbReference type="AlphaFoldDB" id="A0AAN6RX30"/>
<dbReference type="InterPro" id="IPR027417">
    <property type="entry name" value="P-loop_NTPase"/>
</dbReference>
<sequence length="905" mass="98739">MEAVALASTFATLIGFAMQLYGNCKYYIDAARGDCPSDLKLILIETSSLRATLEAVRDILELSDTPEQDEQRLKAQIAKPIADCKQCIDELLKLVPKPMLNRAAGSGGELRKRDKATIVVQALAWGTGGKKGRCDMLLQHLRAHKATLNLGLTTELSSDIKRVNVAVTEVRTTVNTMQAKLDQAQRAKIYHWLEQTNPSSNHNHASALHTPGTGAWLTSTPEWTAWLTPTPNTNTKRLLWIHGIPGAGKTVLAYSIINTIRHSLSSASLRAGLAYYYCYHARSRDETVPFLTWILSQLCRAAEFIPVPLAEAYNSGCEPTVAELLDCLEAVVGRFAGGVYVVVDAVDESAPRAGMVKVLGVLATDGRFKGVRLAVTSREYQDIEAVLGPRGVGLSMANGGVGDDIRRFVVGRLEEEGFKAWGSELRAKVADVLPVKARGMFRYAACQLEILEECTSVSEVQRELARLPATLDDTYERILRNIDAKHRGDAIRALALVMGSIEHTGPILATTLVSAVVNNGKGSGTQSFCTIDTLRRHCLCLIKVRADKTVDVAHYTVREYLQGPRVKTALPEFALPFKTAEAMYVSTIMAAATQFTGTPSRAGMPEDRNGDPVDYRLYALRRTRVAMFWNRDTLCSTPELRRLAITLVNPYAPCFRGLQLLGSDGHADSSNESCFEWLPKFNGSADATEKAAAHLAMLATYERPELIRELLANKSEQQKSALFAAEFKVILPAQWKLFKQHGTYDGKATAVTVLGYYQEGDKREYDTSDKIKMLRGAFGQYIPKESRPAVSANSSAQVSQPRAQPQAQSQQMPPPAQQQTQQGQGVKQTQALVQNRTPGVKAQTPVSSIKIQTQGPGINTQPQGSGSGIKMQSPSTSRSASVIGANISRTVQNNSGPTSNASTTR</sequence>